<dbReference type="RefSeq" id="WP_145673002.1">
    <property type="nucleotide sequence ID" value="NZ_VIWO01000008.1"/>
</dbReference>
<dbReference type="InterPro" id="IPR002577">
    <property type="entry name" value="HTH_HxlR"/>
</dbReference>
<keyword evidence="6" id="KW-1185">Reference proteome</keyword>
<dbReference type="EMBL" id="VIWO01000008">
    <property type="protein sequence ID" value="TWF35766.1"/>
    <property type="molecule type" value="Genomic_DNA"/>
</dbReference>
<evidence type="ECO:0000259" key="4">
    <source>
        <dbReference type="PROSITE" id="PS51118"/>
    </source>
</evidence>
<dbReference type="AlphaFoldDB" id="A0A561PCI1"/>
<dbReference type="Gene3D" id="1.10.10.10">
    <property type="entry name" value="Winged helix-like DNA-binding domain superfamily/Winged helix DNA-binding domain"/>
    <property type="match status" value="1"/>
</dbReference>
<feature type="domain" description="HTH hxlR-type" evidence="4">
    <location>
        <begin position="13"/>
        <end position="111"/>
    </location>
</feature>
<keyword evidence="1" id="KW-0805">Transcription regulation</keyword>
<dbReference type="PANTHER" id="PTHR33204">
    <property type="entry name" value="TRANSCRIPTIONAL REGULATOR, MARR FAMILY"/>
    <property type="match status" value="1"/>
</dbReference>
<evidence type="ECO:0000313" key="6">
    <source>
        <dbReference type="Proteomes" id="UP000320811"/>
    </source>
</evidence>
<evidence type="ECO:0000256" key="3">
    <source>
        <dbReference type="ARBA" id="ARBA00023163"/>
    </source>
</evidence>
<dbReference type="PROSITE" id="PS51118">
    <property type="entry name" value="HTH_HXLR"/>
    <property type="match status" value="1"/>
</dbReference>
<comment type="caution">
    <text evidence="5">The sequence shown here is derived from an EMBL/GenBank/DDBJ whole genome shotgun (WGS) entry which is preliminary data.</text>
</comment>
<evidence type="ECO:0000313" key="5">
    <source>
        <dbReference type="EMBL" id="TWF35766.1"/>
    </source>
</evidence>
<dbReference type="Pfam" id="PF01638">
    <property type="entry name" value="HxlR"/>
    <property type="match status" value="1"/>
</dbReference>
<proteinExistence type="predicted"/>
<dbReference type="OrthoDB" id="9797599at2"/>
<name>A0A561PCI1_9BACT</name>
<protein>
    <submittedName>
        <fullName evidence="5">HxlR family transcriptional regulator</fullName>
    </submittedName>
</protein>
<keyword evidence="3" id="KW-0804">Transcription</keyword>
<accession>A0A561PCI1</accession>
<evidence type="ECO:0000256" key="2">
    <source>
        <dbReference type="ARBA" id="ARBA00023125"/>
    </source>
</evidence>
<gene>
    <name evidence="5" type="ORF">FHW36_108122</name>
</gene>
<dbReference type="InterPro" id="IPR036388">
    <property type="entry name" value="WH-like_DNA-bd_sf"/>
</dbReference>
<dbReference type="GO" id="GO:0003677">
    <property type="term" value="F:DNA binding"/>
    <property type="evidence" value="ECO:0007669"/>
    <property type="project" value="UniProtKB-KW"/>
</dbReference>
<organism evidence="5 6">
    <name type="scientific">Chitinophaga polysaccharea</name>
    <dbReference type="NCBI Taxonomy" id="1293035"/>
    <lineage>
        <taxon>Bacteria</taxon>
        <taxon>Pseudomonadati</taxon>
        <taxon>Bacteroidota</taxon>
        <taxon>Chitinophagia</taxon>
        <taxon>Chitinophagales</taxon>
        <taxon>Chitinophagaceae</taxon>
        <taxon>Chitinophaga</taxon>
    </lineage>
</organism>
<evidence type="ECO:0000256" key="1">
    <source>
        <dbReference type="ARBA" id="ARBA00023015"/>
    </source>
</evidence>
<reference evidence="5 6" key="1">
    <citation type="submission" date="2019-06" db="EMBL/GenBank/DDBJ databases">
        <title>Sorghum-associated microbial communities from plants grown in Nebraska, USA.</title>
        <authorList>
            <person name="Schachtman D."/>
        </authorList>
    </citation>
    <scope>NUCLEOTIDE SEQUENCE [LARGE SCALE GENOMIC DNA]</scope>
    <source>
        <strain evidence="5 6">1209</strain>
    </source>
</reference>
<dbReference type="PANTHER" id="PTHR33204:SF29">
    <property type="entry name" value="TRANSCRIPTIONAL REGULATOR"/>
    <property type="match status" value="1"/>
</dbReference>
<dbReference type="SUPFAM" id="SSF46785">
    <property type="entry name" value="Winged helix' DNA-binding domain"/>
    <property type="match status" value="1"/>
</dbReference>
<sequence length="118" mass="13710">MPEFFHDSKLYYTPIEFALKHIGGTWKMPILWRLHLRVMRYGELKKDIPHITDKMLSSQLRELEEIGLITRIVYAAVPPKVEYQLTEKGSQAIPVIEIIMKYGVAMMQEAGIPYPPHS</sequence>
<dbReference type="Proteomes" id="UP000320811">
    <property type="component" value="Unassembled WGS sequence"/>
</dbReference>
<keyword evidence="2" id="KW-0238">DNA-binding</keyword>
<dbReference type="InterPro" id="IPR036390">
    <property type="entry name" value="WH_DNA-bd_sf"/>
</dbReference>